<evidence type="ECO:0000256" key="3">
    <source>
        <dbReference type="ARBA" id="ARBA00022723"/>
    </source>
</evidence>
<keyword evidence="6 8" id="KW-0503">Monooxygenase</keyword>
<dbReference type="GO" id="GO:0005506">
    <property type="term" value="F:iron ion binding"/>
    <property type="evidence" value="ECO:0007669"/>
    <property type="project" value="InterPro"/>
</dbReference>
<name>A0A0U3BG65_BETVU</name>
<evidence type="ECO:0000313" key="10">
    <source>
        <dbReference type="EMBL" id="ALT04747.1"/>
    </source>
</evidence>
<evidence type="ECO:0008006" key="11">
    <source>
        <dbReference type="Google" id="ProtNLM"/>
    </source>
</evidence>
<comment type="similarity">
    <text evidence="1 8">Belongs to the cytochrome P450 family.</text>
</comment>
<dbReference type="SUPFAM" id="SSF48264">
    <property type="entry name" value="Cytochrome P450"/>
    <property type="match status" value="1"/>
</dbReference>
<dbReference type="Pfam" id="PF00067">
    <property type="entry name" value="p450"/>
    <property type="match status" value="1"/>
</dbReference>
<evidence type="ECO:0000256" key="1">
    <source>
        <dbReference type="ARBA" id="ARBA00010617"/>
    </source>
</evidence>
<feature type="signal peptide" evidence="9">
    <location>
        <begin position="1"/>
        <end position="26"/>
    </location>
</feature>
<dbReference type="PROSITE" id="PS00086">
    <property type="entry name" value="CYTOCHROME_P450"/>
    <property type="match status" value="1"/>
</dbReference>
<dbReference type="InterPro" id="IPR017972">
    <property type="entry name" value="Cyt_P450_CS"/>
</dbReference>
<dbReference type="AlphaFoldDB" id="A0A0U3BG65"/>
<dbReference type="PRINTS" id="PR00463">
    <property type="entry name" value="EP450I"/>
</dbReference>
<evidence type="ECO:0000256" key="2">
    <source>
        <dbReference type="ARBA" id="ARBA00022617"/>
    </source>
</evidence>
<feature type="chain" id="PRO_5006836524" description="Cytochrome P450" evidence="9">
    <location>
        <begin position="27"/>
        <end position="500"/>
    </location>
</feature>
<keyword evidence="2 7" id="KW-0349">Heme</keyword>
<dbReference type="InterPro" id="IPR001128">
    <property type="entry name" value="Cyt_P450"/>
</dbReference>
<keyword evidence="4 8" id="KW-0560">Oxidoreductase</keyword>
<feature type="binding site" description="axial binding residue" evidence="7">
    <location>
        <position position="443"/>
    </location>
    <ligand>
        <name>heme</name>
        <dbReference type="ChEBI" id="CHEBI:30413"/>
    </ligand>
    <ligandPart>
        <name>Fe</name>
        <dbReference type="ChEBI" id="CHEBI:18248"/>
    </ligandPart>
</feature>
<evidence type="ECO:0000256" key="8">
    <source>
        <dbReference type="RuleBase" id="RU000461"/>
    </source>
</evidence>
<keyword evidence="3 7" id="KW-0479">Metal-binding</keyword>
<evidence type="ECO:0000256" key="9">
    <source>
        <dbReference type="SAM" id="SignalP"/>
    </source>
</evidence>
<keyword evidence="9" id="KW-0732">Signal</keyword>
<dbReference type="FunFam" id="1.10.630.10:FF:000007">
    <property type="entry name" value="Cytochrome P450 76C4"/>
    <property type="match status" value="1"/>
</dbReference>
<proteinExistence type="evidence at transcript level"/>
<comment type="cofactor">
    <cofactor evidence="7">
        <name>heme</name>
        <dbReference type="ChEBI" id="CHEBI:30413"/>
    </cofactor>
</comment>
<dbReference type="GO" id="GO:0020037">
    <property type="term" value="F:heme binding"/>
    <property type="evidence" value="ECO:0007669"/>
    <property type="project" value="InterPro"/>
</dbReference>
<dbReference type="InterPro" id="IPR036396">
    <property type="entry name" value="Cyt_P450_sf"/>
</dbReference>
<dbReference type="PRINTS" id="PR00385">
    <property type="entry name" value="P450"/>
</dbReference>
<protein>
    <recommendedName>
        <fullName evidence="11">Cytochrome P450</fullName>
    </recommendedName>
</protein>
<dbReference type="CDD" id="cd11073">
    <property type="entry name" value="CYP76-like"/>
    <property type="match status" value="1"/>
</dbReference>
<dbReference type="PANTHER" id="PTHR47950:SF4">
    <property type="entry name" value="GERANIOL 8-HYDROXYLASE-LIKE"/>
    <property type="match status" value="1"/>
</dbReference>
<evidence type="ECO:0000256" key="5">
    <source>
        <dbReference type="ARBA" id="ARBA00023004"/>
    </source>
</evidence>
<sequence>MDYLSFVLCLLLAWIVFHLFLSNVKKDSDSNPRILPPGPPTIPIFGNLFSLGTKPHISLTELAKRYGPLMTLQLGRVPTVIISSAAMAKEALQRNDLAFSNRMVIDAVCAVNHHENSIVWLPLSPKWRNLRKICNSKVFATSRLDASQSLRTKKVKDLLSYAQKCSESNIAMDVGQAAFTTTLNLLSSTFFSVDLGDPSSKFSREFKEIVRGVMEEAGKPNFADYFPFLKRFDPQGIRRRTSVQFKKMIDLFNSMIDQRLQGNKPSDSIPGNDVLDALLGINQDKTEEIDPINIPSLLVDLFAAGTDTTSSTMEWAMAELLRNPEKLKKAQQELRETIGKGNPVQESDIPRLPYLQAIVKETFRLHPAVPFLVPRKVDSDVKLFGFTVPKNAQVLVNVWAIGRDPNNWERPNSFEPERFMGLEMDVKGFHFELIPFGGGRRICPGLPLAIRMIYMMLGSLIHGFDWKLEGGISPEKMDMEEKFGITLEKAQRLRAIPVCI</sequence>
<accession>A0A0U3BG65</accession>
<evidence type="ECO:0000256" key="4">
    <source>
        <dbReference type="ARBA" id="ARBA00023002"/>
    </source>
</evidence>
<dbReference type="EMBL" id="KU041700">
    <property type="protein sequence ID" value="ALT04747.1"/>
    <property type="molecule type" value="mRNA"/>
</dbReference>
<dbReference type="InterPro" id="IPR002401">
    <property type="entry name" value="Cyt_P450_E_grp-I"/>
</dbReference>
<organism evidence="10">
    <name type="scientific">Beta vulgaris</name>
    <name type="common">Sugar beet</name>
    <dbReference type="NCBI Taxonomy" id="161934"/>
    <lineage>
        <taxon>Eukaryota</taxon>
        <taxon>Viridiplantae</taxon>
        <taxon>Streptophyta</taxon>
        <taxon>Embryophyta</taxon>
        <taxon>Tracheophyta</taxon>
        <taxon>Spermatophyta</taxon>
        <taxon>Magnoliopsida</taxon>
        <taxon>eudicotyledons</taxon>
        <taxon>Gunneridae</taxon>
        <taxon>Pentapetalae</taxon>
        <taxon>Caryophyllales</taxon>
        <taxon>Chenopodiaceae</taxon>
        <taxon>Betoideae</taxon>
        <taxon>Beta</taxon>
    </lineage>
</organism>
<evidence type="ECO:0000256" key="7">
    <source>
        <dbReference type="PIRSR" id="PIRSR602401-1"/>
    </source>
</evidence>
<dbReference type="Gene3D" id="1.10.630.10">
    <property type="entry name" value="Cytochrome P450"/>
    <property type="match status" value="1"/>
</dbReference>
<evidence type="ECO:0000256" key="6">
    <source>
        <dbReference type="ARBA" id="ARBA00023033"/>
    </source>
</evidence>
<dbReference type="GO" id="GO:0016705">
    <property type="term" value="F:oxidoreductase activity, acting on paired donors, with incorporation or reduction of molecular oxygen"/>
    <property type="evidence" value="ECO:0007669"/>
    <property type="project" value="InterPro"/>
</dbReference>
<reference evidence="10" key="1">
    <citation type="journal article" date="2016" name="New Phytol.">
        <title>Elucidation of the first committed step in betalain biosynthesis enables the heterologous engineering of betalain pigments in plants.</title>
        <authorList>
            <person name="Polturak G."/>
            <person name="Breitel D."/>
            <person name="Grossman N."/>
            <person name="Sarrion-Perdigones A."/>
            <person name="Weithorn E."/>
            <person name="Pliner M."/>
            <person name="Orzaez D."/>
            <person name="Granell A."/>
            <person name="Rogachev I."/>
            <person name="Aharoni A."/>
        </authorList>
    </citation>
    <scope>NUCLEOTIDE SEQUENCE</scope>
    <source>
        <strain evidence="10">Bv20048</strain>
    </source>
</reference>
<keyword evidence="5 7" id="KW-0408">Iron</keyword>
<dbReference type="PANTHER" id="PTHR47950">
    <property type="entry name" value="CYTOCHROME P450, FAMILY 76, SUBFAMILY C, POLYPEPTIDE 5-RELATED"/>
    <property type="match status" value="1"/>
</dbReference>
<dbReference type="GO" id="GO:0004497">
    <property type="term" value="F:monooxygenase activity"/>
    <property type="evidence" value="ECO:0007669"/>
    <property type="project" value="UniProtKB-KW"/>
</dbReference>